<reference evidence="11" key="2">
    <citation type="submission" date="2021-04" db="EMBL/GenBank/DDBJ databases">
        <authorList>
            <person name="Gilroy R."/>
        </authorList>
    </citation>
    <scope>NUCLEOTIDE SEQUENCE</scope>
    <source>
        <strain evidence="11">1345</strain>
    </source>
</reference>
<comment type="caution">
    <text evidence="11">The sequence shown here is derived from an EMBL/GenBank/DDBJ whole genome shotgun (WGS) entry which is preliminary data.</text>
</comment>
<feature type="transmembrane region" description="Helical" evidence="9">
    <location>
        <begin position="195"/>
        <end position="217"/>
    </location>
</feature>
<accession>A0A9D2CRW9</accession>
<comment type="subcellular location">
    <subcellularLocation>
        <location evidence="1 9">Cell membrane</location>
        <topology evidence="1 9">Multi-pass membrane protein</topology>
    </subcellularLocation>
</comment>
<evidence type="ECO:0000256" key="5">
    <source>
        <dbReference type="ARBA" id="ARBA00022597"/>
    </source>
</evidence>
<evidence type="ECO:0000256" key="6">
    <source>
        <dbReference type="ARBA" id="ARBA00022692"/>
    </source>
</evidence>
<name>A0A9D2CRW9_9FIRM</name>
<feature type="transmembrane region" description="Helical" evidence="9">
    <location>
        <begin position="83"/>
        <end position="109"/>
    </location>
</feature>
<dbReference type="GO" id="GO:0005886">
    <property type="term" value="C:plasma membrane"/>
    <property type="evidence" value="ECO:0007669"/>
    <property type="project" value="UniProtKB-SubCell"/>
</dbReference>
<feature type="domain" description="ABC transmembrane type-1" evidence="10">
    <location>
        <begin position="84"/>
        <end position="277"/>
    </location>
</feature>
<keyword evidence="7 9" id="KW-1133">Transmembrane helix</keyword>
<evidence type="ECO:0000259" key="10">
    <source>
        <dbReference type="PROSITE" id="PS50928"/>
    </source>
</evidence>
<gene>
    <name evidence="11" type="ORF">H9729_02675</name>
</gene>
<dbReference type="Gene3D" id="1.10.3720.10">
    <property type="entry name" value="MetI-like"/>
    <property type="match status" value="1"/>
</dbReference>
<dbReference type="PROSITE" id="PS50928">
    <property type="entry name" value="ABC_TM1"/>
    <property type="match status" value="1"/>
</dbReference>
<organism evidence="11 12">
    <name type="scientific">Candidatus Borkfalkia excrementigallinarum</name>
    <dbReference type="NCBI Taxonomy" id="2838506"/>
    <lineage>
        <taxon>Bacteria</taxon>
        <taxon>Bacillati</taxon>
        <taxon>Bacillota</taxon>
        <taxon>Clostridia</taxon>
        <taxon>Christensenellales</taxon>
        <taxon>Christensenellaceae</taxon>
        <taxon>Candidatus Borkfalkia</taxon>
    </lineage>
</organism>
<keyword evidence="3 9" id="KW-0813">Transport</keyword>
<evidence type="ECO:0000256" key="3">
    <source>
        <dbReference type="ARBA" id="ARBA00022448"/>
    </source>
</evidence>
<evidence type="ECO:0000313" key="11">
    <source>
        <dbReference type="EMBL" id="HIY96570.1"/>
    </source>
</evidence>
<keyword evidence="5" id="KW-0762">Sugar transport</keyword>
<dbReference type="PANTHER" id="PTHR32243:SF50">
    <property type="entry name" value="MALTOSE_MALTODEXTRIN TRANSPORT SYSTEM PERMEASE PROTEIN MALG"/>
    <property type="match status" value="1"/>
</dbReference>
<protein>
    <submittedName>
        <fullName evidence="11">Sugar ABC transporter permease</fullName>
    </submittedName>
</protein>
<feature type="transmembrane region" description="Helical" evidence="9">
    <location>
        <begin position="255"/>
        <end position="277"/>
    </location>
</feature>
<dbReference type="AlphaFoldDB" id="A0A9D2CRW9"/>
<evidence type="ECO:0000313" key="12">
    <source>
        <dbReference type="Proteomes" id="UP000886750"/>
    </source>
</evidence>
<evidence type="ECO:0000256" key="7">
    <source>
        <dbReference type="ARBA" id="ARBA00022989"/>
    </source>
</evidence>
<dbReference type="CDD" id="cd06261">
    <property type="entry name" value="TM_PBP2"/>
    <property type="match status" value="1"/>
</dbReference>
<evidence type="ECO:0000256" key="1">
    <source>
        <dbReference type="ARBA" id="ARBA00004651"/>
    </source>
</evidence>
<feature type="transmembrane region" description="Helical" evidence="9">
    <location>
        <begin position="21"/>
        <end position="44"/>
    </location>
</feature>
<comment type="similarity">
    <text evidence="2">Belongs to the binding-protein-dependent transport system permease family. MalFG subfamily.</text>
</comment>
<evidence type="ECO:0000256" key="4">
    <source>
        <dbReference type="ARBA" id="ARBA00022475"/>
    </source>
</evidence>
<dbReference type="GO" id="GO:0042956">
    <property type="term" value="P:maltodextrin transmembrane transport"/>
    <property type="evidence" value="ECO:0007669"/>
    <property type="project" value="TreeGrafter"/>
</dbReference>
<dbReference type="InterPro" id="IPR050901">
    <property type="entry name" value="BP-dep_ABC_trans_perm"/>
</dbReference>
<proteinExistence type="inferred from homology"/>
<reference evidence="11" key="1">
    <citation type="journal article" date="2021" name="PeerJ">
        <title>Extensive microbial diversity within the chicken gut microbiome revealed by metagenomics and culture.</title>
        <authorList>
            <person name="Gilroy R."/>
            <person name="Ravi A."/>
            <person name="Getino M."/>
            <person name="Pursley I."/>
            <person name="Horton D.L."/>
            <person name="Alikhan N.F."/>
            <person name="Baker D."/>
            <person name="Gharbi K."/>
            <person name="Hall N."/>
            <person name="Watson M."/>
            <person name="Adriaenssens E.M."/>
            <person name="Foster-Nyarko E."/>
            <person name="Jarju S."/>
            <person name="Secka A."/>
            <person name="Antonio M."/>
            <person name="Oren A."/>
            <person name="Chaudhuri R.R."/>
            <person name="La Ragione R."/>
            <person name="Hildebrand F."/>
            <person name="Pallen M.J."/>
        </authorList>
    </citation>
    <scope>NUCLEOTIDE SEQUENCE</scope>
    <source>
        <strain evidence="11">1345</strain>
    </source>
</reference>
<keyword evidence="4" id="KW-1003">Cell membrane</keyword>
<keyword evidence="8 9" id="KW-0472">Membrane</keyword>
<evidence type="ECO:0000256" key="2">
    <source>
        <dbReference type="ARBA" id="ARBA00009047"/>
    </source>
</evidence>
<feature type="transmembrane region" description="Helical" evidence="9">
    <location>
        <begin position="149"/>
        <end position="169"/>
    </location>
</feature>
<dbReference type="InterPro" id="IPR035906">
    <property type="entry name" value="MetI-like_sf"/>
</dbReference>
<dbReference type="SUPFAM" id="SSF161098">
    <property type="entry name" value="MetI-like"/>
    <property type="match status" value="1"/>
</dbReference>
<dbReference type="EMBL" id="DXCQ01000026">
    <property type="protein sequence ID" value="HIY96570.1"/>
    <property type="molecule type" value="Genomic_DNA"/>
</dbReference>
<keyword evidence="6 9" id="KW-0812">Transmembrane</keyword>
<dbReference type="Proteomes" id="UP000886750">
    <property type="component" value="Unassembled WGS sequence"/>
</dbReference>
<dbReference type="PANTHER" id="PTHR32243">
    <property type="entry name" value="MALTOSE TRANSPORT SYSTEM PERMEASE-RELATED"/>
    <property type="match status" value="1"/>
</dbReference>
<dbReference type="GO" id="GO:0015423">
    <property type="term" value="F:ABC-type maltose transporter activity"/>
    <property type="evidence" value="ECO:0007669"/>
    <property type="project" value="TreeGrafter"/>
</dbReference>
<feature type="transmembrane region" description="Helical" evidence="9">
    <location>
        <begin position="121"/>
        <end position="143"/>
    </location>
</feature>
<evidence type="ECO:0000256" key="8">
    <source>
        <dbReference type="ARBA" id="ARBA00023136"/>
    </source>
</evidence>
<dbReference type="InterPro" id="IPR000515">
    <property type="entry name" value="MetI-like"/>
</dbReference>
<sequence length="292" mass="33285">MEELKKSKKLRSKKRVERTTNAVVYVILVIISIIWIIPYVYLIIQSLRAEPGAYINYLLPKEWTFDNYIKLFTDTSLFDFPRWYLNTFVTALVVCVIQTTIVLATSYALSRLRFKGRKGLMNLFLVLGMFPGFMSMTAVYFVLKEIGLTQSLVGLMLVYVASSAMQYYISKGYFDTIPKSLDEAAKIDGASRHTIFFKIILPLAKPIIVYTVLQAFLMPWGEYMFSSLLMLGDQTKFNVANGLRQMLQRENIAEYFTRFCAGAVLVSVPIAALFIWLQKYYVEGVTGGAVKG</sequence>
<evidence type="ECO:0000256" key="9">
    <source>
        <dbReference type="RuleBase" id="RU363032"/>
    </source>
</evidence>
<dbReference type="Pfam" id="PF00528">
    <property type="entry name" value="BPD_transp_1"/>
    <property type="match status" value="1"/>
</dbReference>